<dbReference type="Proteomes" id="UP000251088">
    <property type="component" value="Unassembled WGS sequence"/>
</dbReference>
<proteinExistence type="predicted"/>
<dbReference type="GO" id="GO:0016853">
    <property type="term" value="F:isomerase activity"/>
    <property type="evidence" value="ECO:0007669"/>
    <property type="project" value="UniProtKB-KW"/>
</dbReference>
<name>A0A2X3CD33_KLEPN</name>
<gene>
    <name evidence="2" type="primary">parC_4</name>
    <name evidence="2" type="ORF">NCTC9128_02943</name>
</gene>
<dbReference type="EC" id="5.99.1.-" evidence="2"/>
<evidence type="ECO:0000313" key="2">
    <source>
        <dbReference type="EMBL" id="SQC14842.1"/>
    </source>
</evidence>
<accession>A0A2X3CD33</accession>
<sequence>MPMPFGDDRRSPLHEREEAKAMSEHDMLPSEPVTIVLSQMGWGAAPKDTTLTPRA</sequence>
<feature type="compositionally biased region" description="Basic and acidic residues" evidence="1">
    <location>
        <begin position="1"/>
        <end position="28"/>
    </location>
</feature>
<protein>
    <submittedName>
        <fullName evidence="2">Topoisomerase IV subunit A</fullName>
        <ecNumber evidence="2">5.99.1.-</ecNumber>
    </submittedName>
</protein>
<evidence type="ECO:0000256" key="1">
    <source>
        <dbReference type="SAM" id="MobiDB-lite"/>
    </source>
</evidence>
<evidence type="ECO:0000313" key="3">
    <source>
        <dbReference type="Proteomes" id="UP000251088"/>
    </source>
</evidence>
<organism evidence="2 3">
    <name type="scientific">Klebsiella pneumoniae</name>
    <dbReference type="NCBI Taxonomy" id="573"/>
    <lineage>
        <taxon>Bacteria</taxon>
        <taxon>Pseudomonadati</taxon>
        <taxon>Pseudomonadota</taxon>
        <taxon>Gammaproteobacteria</taxon>
        <taxon>Enterobacterales</taxon>
        <taxon>Enterobacteriaceae</taxon>
        <taxon>Klebsiella/Raoultella group</taxon>
        <taxon>Klebsiella</taxon>
        <taxon>Klebsiella pneumoniae complex</taxon>
    </lineage>
</organism>
<dbReference type="AlphaFoldDB" id="A0A2X3CD33"/>
<dbReference type="EMBL" id="UAWN01000012">
    <property type="protein sequence ID" value="SQC14842.1"/>
    <property type="molecule type" value="Genomic_DNA"/>
</dbReference>
<reference evidence="2 3" key="1">
    <citation type="submission" date="2018-06" db="EMBL/GenBank/DDBJ databases">
        <authorList>
            <consortium name="Pathogen Informatics"/>
            <person name="Doyle S."/>
        </authorList>
    </citation>
    <scope>NUCLEOTIDE SEQUENCE [LARGE SCALE GENOMIC DNA]</scope>
    <source>
        <strain evidence="2 3">NCTC9128</strain>
    </source>
</reference>
<keyword evidence="2" id="KW-0413">Isomerase</keyword>
<feature type="region of interest" description="Disordered" evidence="1">
    <location>
        <begin position="1"/>
        <end position="29"/>
    </location>
</feature>